<evidence type="ECO:0000256" key="2">
    <source>
        <dbReference type="ARBA" id="ARBA00007998"/>
    </source>
</evidence>
<accession>A0A364K5X2</accession>
<protein>
    <submittedName>
        <fullName evidence="9">Spore gernimation protein</fullName>
    </submittedName>
</protein>
<feature type="transmembrane region" description="Helical" evidence="8">
    <location>
        <begin position="336"/>
        <end position="358"/>
    </location>
</feature>
<dbReference type="NCBIfam" id="TIGR00912">
    <property type="entry name" value="2A0309"/>
    <property type="match status" value="1"/>
</dbReference>
<feature type="transmembrane region" description="Helical" evidence="8">
    <location>
        <begin position="274"/>
        <end position="294"/>
    </location>
</feature>
<comment type="subcellular location">
    <subcellularLocation>
        <location evidence="1">Membrane</location>
        <topology evidence="1">Multi-pass membrane protein</topology>
    </subcellularLocation>
</comment>
<evidence type="ECO:0000256" key="7">
    <source>
        <dbReference type="ARBA" id="ARBA00023136"/>
    </source>
</evidence>
<evidence type="ECO:0000256" key="5">
    <source>
        <dbReference type="ARBA" id="ARBA00022692"/>
    </source>
</evidence>
<keyword evidence="10" id="KW-1185">Reference proteome</keyword>
<comment type="caution">
    <text evidence="9">The sequence shown here is derived from an EMBL/GenBank/DDBJ whole genome shotgun (WGS) entry which is preliminary data.</text>
</comment>
<feature type="transmembrane region" description="Helical" evidence="8">
    <location>
        <begin position="306"/>
        <end position="324"/>
    </location>
</feature>
<gene>
    <name evidence="9" type="ORF">DL897_05790</name>
</gene>
<dbReference type="AlphaFoldDB" id="A0A364K5X2"/>
<keyword evidence="6 8" id="KW-1133">Transmembrane helix</keyword>
<evidence type="ECO:0000313" key="10">
    <source>
        <dbReference type="Proteomes" id="UP000251213"/>
    </source>
</evidence>
<name>A0A364K5X2_9BACL</name>
<dbReference type="PANTHER" id="PTHR34975">
    <property type="entry name" value="SPORE GERMINATION PROTEIN A2"/>
    <property type="match status" value="1"/>
</dbReference>
<dbReference type="OrthoDB" id="2716906at2"/>
<feature type="transmembrane region" description="Helical" evidence="8">
    <location>
        <begin position="144"/>
        <end position="167"/>
    </location>
</feature>
<keyword evidence="4" id="KW-0309">Germination</keyword>
<proteinExistence type="inferred from homology"/>
<evidence type="ECO:0000256" key="1">
    <source>
        <dbReference type="ARBA" id="ARBA00004141"/>
    </source>
</evidence>
<reference evidence="9 10" key="1">
    <citation type="submission" date="2018-06" db="EMBL/GenBank/DDBJ databases">
        <title>Thermoflavimicrobium daqus sp. nov., a thermophilic microbe isolated from Moutai-flavour Daqu.</title>
        <authorList>
            <person name="Wang X."/>
            <person name="Zhou H."/>
        </authorList>
    </citation>
    <scope>NUCLEOTIDE SEQUENCE [LARGE SCALE GENOMIC DNA]</scope>
    <source>
        <strain evidence="9 10">FBKL4.011</strain>
    </source>
</reference>
<feature type="transmembrane region" description="Helical" evidence="8">
    <location>
        <begin position="12"/>
        <end position="31"/>
    </location>
</feature>
<keyword evidence="5 8" id="KW-0812">Transmembrane</keyword>
<dbReference type="Gene3D" id="1.20.1740.10">
    <property type="entry name" value="Amino acid/polyamine transporter I"/>
    <property type="match status" value="1"/>
</dbReference>
<keyword evidence="7 8" id="KW-0472">Membrane</keyword>
<evidence type="ECO:0000256" key="3">
    <source>
        <dbReference type="ARBA" id="ARBA00022448"/>
    </source>
</evidence>
<evidence type="ECO:0000256" key="6">
    <source>
        <dbReference type="ARBA" id="ARBA00022989"/>
    </source>
</evidence>
<evidence type="ECO:0000256" key="8">
    <source>
        <dbReference type="SAM" id="Phobius"/>
    </source>
</evidence>
<dbReference type="GO" id="GO:0009847">
    <property type="term" value="P:spore germination"/>
    <property type="evidence" value="ECO:0007669"/>
    <property type="project" value="InterPro"/>
</dbReference>
<dbReference type="Proteomes" id="UP000251213">
    <property type="component" value="Unassembled WGS sequence"/>
</dbReference>
<evidence type="ECO:0000256" key="4">
    <source>
        <dbReference type="ARBA" id="ARBA00022544"/>
    </source>
</evidence>
<evidence type="ECO:0000313" key="9">
    <source>
        <dbReference type="EMBL" id="RAL25590.1"/>
    </source>
</evidence>
<reference evidence="9 10" key="2">
    <citation type="submission" date="2018-06" db="EMBL/GenBank/DDBJ databases">
        <authorList>
            <person name="Zhirakovskaya E."/>
        </authorList>
    </citation>
    <scope>NUCLEOTIDE SEQUENCE [LARGE SCALE GENOMIC DNA]</scope>
    <source>
        <strain evidence="9 10">FBKL4.011</strain>
    </source>
</reference>
<keyword evidence="3" id="KW-0813">Transport</keyword>
<dbReference type="InterPro" id="IPR004761">
    <property type="entry name" value="Spore_GerAB"/>
</dbReference>
<dbReference type="Pfam" id="PF03845">
    <property type="entry name" value="Spore_permease"/>
    <property type="match status" value="1"/>
</dbReference>
<organism evidence="9 10">
    <name type="scientific">Thermoflavimicrobium daqui</name>
    <dbReference type="NCBI Taxonomy" id="2137476"/>
    <lineage>
        <taxon>Bacteria</taxon>
        <taxon>Bacillati</taxon>
        <taxon>Bacillota</taxon>
        <taxon>Bacilli</taxon>
        <taxon>Bacillales</taxon>
        <taxon>Thermoactinomycetaceae</taxon>
        <taxon>Thermoflavimicrobium</taxon>
    </lineage>
</organism>
<dbReference type="PANTHER" id="PTHR34975:SF2">
    <property type="entry name" value="SPORE GERMINATION PROTEIN A2"/>
    <property type="match status" value="1"/>
</dbReference>
<dbReference type="GO" id="GO:0016020">
    <property type="term" value="C:membrane"/>
    <property type="evidence" value="ECO:0007669"/>
    <property type="project" value="UniProtKB-SubCell"/>
</dbReference>
<dbReference type="RefSeq" id="WP_113658203.1">
    <property type="nucleotide sequence ID" value="NZ_KZ845665.1"/>
</dbReference>
<feature type="transmembrane region" description="Helical" evidence="8">
    <location>
        <begin position="84"/>
        <end position="104"/>
    </location>
</feature>
<feature type="transmembrane region" description="Helical" evidence="8">
    <location>
        <begin position="116"/>
        <end position="138"/>
    </location>
</feature>
<feature type="transmembrane region" description="Helical" evidence="8">
    <location>
        <begin position="43"/>
        <end position="64"/>
    </location>
</feature>
<sequence length="384" mass="43012">MLPPTEEKLATIHIASFISSSLLGAGLLSLPRNVGEKVGTPDGWVSVLITGLLFMLIVYVMGKLCAFYPGETIYQYSEKIVGKGLGWIFNLFITFYFLIQAGILVRLMSEVTKMYLLFDTPIQITIGLFLMVVIYLVFGGIYPIASLFLFILPITMVILIIVLFLSLKTFDIKQLRPVLGLGIMPIFKGIIPSTPVYAGIEVILIISASMKDVQRAGRASVAGLIIPILVYTMVMVVVVGSLSIAGISHYLWPTLDMIRSFEIRGLIFQRFETLFLAIWLLQIFVTIVIVFYGVVLGLSQTFGKKINGFIFGMLPVVYVLSLIPKNVNEVMKWSDFVNTLSLILYGITFLLLLLTIVIRKKSRRNIYLESSEMEKMMNEDVSLR</sequence>
<comment type="similarity">
    <text evidence="2">Belongs to the amino acid-polyamine-organocation (APC) superfamily. Spore germination protein (SGP) (TC 2.A.3.9) family.</text>
</comment>
<dbReference type="EMBL" id="QJKK01000003">
    <property type="protein sequence ID" value="RAL25590.1"/>
    <property type="molecule type" value="Genomic_DNA"/>
</dbReference>
<feature type="transmembrane region" description="Helical" evidence="8">
    <location>
        <begin position="219"/>
        <end position="252"/>
    </location>
</feature>